<keyword evidence="1" id="KW-1133">Transmembrane helix</keyword>
<sequence>MNPSHALKPANLFGLLAEPLDVWSSYRIAVTGVVVAALAFASGAWLWRSSDLSGVQASRSALDDARRRLEHARAVAAQLPAMRARLGHEAPPSRWTVADALHEITALAAQSGLRIGTIEPSLQKGEGIETERPLRFRAEGSFGEIRRFMDALEGLPRLVAPADVQIKRGAEAGVSTLGVNTLGMDATLHVFERLPPVARPEPSGRDAFAIDPFGVKNGASTGDASAMLLVGTLLSQRRSMAMVETATGVDGFSPGQMVGNERLRGVRARSIELRRDDGVVRTVGFVEDRP</sequence>
<feature type="transmembrane region" description="Helical" evidence="1">
    <location>
        <begin position="26"/>
        <end position="47"/>
    </location>
</feature>
<dbReference type="Pfam" id="PF04350">
    <property type="entry name" value="PilO"/>
    <property type="match status" value="1"/>
</dbReference>
<accession>A0A158HZA5</accession>
<dbReference type="InterPro" id="IPR007445">
    <property type="entry name" value="PilO"/>
</dbReference>
<dbReference type="Gene3D" id="3.30.70.60">
    <property type="match status" value="1"/>
</dbReference>
<proteinExistence type="predicted"/>
<keyword evidence="1" id="KW-0472">Membrane</keyword>
<organism evidence="2 3">
    <name type="scientific">Caballeronia sordidicola</name>
    <name type="common">Burkholderia sordidicola</name>
    <dbReference type="NCBI Taxonomy" id="196367"/>
    <lineage>
        <taxon>Bacteria</taxon>
        <taxon>Pseudomonadati</taxon>
        <taxon>Pseudomonadota</taxon>
        <taxon>Betaproteobacteria</taxon>
        <taxon>Burkholderiales</taxon>
        <taxon>Burkholderiaceae</taxon>
        <taxon>Caballeronia</taxon>
    </lineage>
</organism>
<keyword evidence="1" id="KW-0812">Transmembrane</keyword>
<dbReference type="OrthoDB" id="8999741at2"/>
<dbReference type="EMBL" id="FCOC02000022">
    <property type="protein sequence ID" value="SAL49299.1"/>
    <property type="molecule type" value="Genomic_DNA"/>
</dbReference>
<dbReference type="InterPro" id="IPR014717">
    <property type="entry name" value="Transl_elong_EF1B/ribsomal_bS6"/>
</dbReference>
<dbReference type="Proteomes" id="UP000054893">
    <property type="component" value="Unassembled WGS sequence"/>
</dbReference>
<evidence type="ECO:0000313" key="3">
    <source>
        <dbReference type="Proteomes" id="UP000054893"/>
    </source>
</evidence>
<evidence type="ECO:0000256" key="1">
    <source>
        <dbReference type="SAM" id="Phobius"/>
    </source>
</evidence>
<dbReference type="GO" id="GO:0043107">
    <property type="term" value="P:type IV pilus-dependent motility"/>
    <property type="evidence" value="ECO:0007669"/>
    <property type="project" value="InterPro"/>
</dbReference>
<dbReference type="RefSeq" id="WP_060858204.1">
    <property type="nucleotide sequence ID" value="NZ_FCOC02000022.1"/>
</dbReference>
<protein>
    <submittedName>
        <fullName evidence="2">Pilus assembly protein, PilO</fullName>
    </submittedName>
</protein>
<reference evidence="2 3" key="1">
    <citation type="submission" date="2016-01" db="EMBL/GenBank/DDBJ databases">
        <authorList>
            <person name="Oliw E.H."/>
        </authorList>
    </citation>
    <scope>NUCLEOTIDE SEQUENCE [LARGE SCALE GENOMIC DNA]</scope>
    <source>
        <strain evidence="2">LMG 22029</strain>
    </source>
</reference>
<gene>
    <name evidence="2" type="ORF">AWB64_05191</name>
</gene>
<name>A0A158HZA5_CABSO</name>
<dbReference type="AlphaFoldDB" id="A0A158HZA5"/>
<dbReference type="GO" id="GO:0043683">
    <property type="term" value="P:type IV pilus assembly"/>
    <property type="evidence" value="ECO:0007669"/>
    <property type="project" value="InterPro"/>
</dbReference>
<evidence type="ECO:0000313" key="2">
    <source>
        <dbReference type="EMBL" id="SAL49299.1"/>
    </source>
</evidence>